<dbReference type="Gene3D" id="3.30.710.10">
    <property type="entry name" value="Potassium Channel Kv1.1, Chain A"/>
    <property type="match status" value="1"/>
</dbReference>
<reference evidence="3" key="1">
    <citation type="journal article" date="2020" name="Fungal Divers.">
        <title>Resolving the Mortierellaceae phylogeny through synthesis of multi-gene phylogenetics and phylogenomics.</title>
        <authorList>
            <person name="Vandepol N."/>
            <person name="Liber J."/>
            <person name="Desiro A."/>
            <person name="Na H."/>
            <person name="Kennedy M."/>
            <person name="Barry K."/>
            <person name="Grigoriev I.V."/>
            <person name="Miller A.N."/>
            <person name="O'Donnell K."/>
            <person name="Stajich J.E."/>
            <person name="Bonito G."/>
        </authorList>
    </citation>
    <scope>NUCLEOTIDE SEQUENCE</scope>
    <source>
        <strain evidence="3">BC1065</strain>
    </source>
</reference>
<gene>
    <name evidence="3" type="ORF">DFQ27_004997</name>
</gene>
<accession>A0A9P6U3J8</accession>
<feature type="compositionally biased region" description="Acidic residues" evidence="1">
    <location>
        <begin position="346"/>
        <end position="377"/>
    </location>
</feature>
<dbReference type="SUPFAM" id="SSF54695">
    <property type="entry name" value="POZ domain"/>
    <property type="match status" value="1"/>
</dbReference>
<dbReference type="PANTHER" id="PTHR47369">
    <property type="entry name" value="BTB/POZ DOMAIN-CONTAINING PROTEIN"/>
    <property type="match status" value="1"/>
</dbReference>
<proteinExistence type="predicted"/>
<dbReference type="Proteomes" id="UP000807716">
    <property type="component" value="Unassembled WGS sequence"/>
</dbReference>
<protein>
    <recommendedName>
        <fullName evidence="2">BTB domain-containing protein</fullName>
    </recommendedName>
</protein>
<dbReference type="PROSITE" id="PS50097">
    <property type="entry name" value="BTB"/>
    <property type="match status" value="1"/>
</dbReference>
<feature type="compositionally biased region" description="Low complexity" evidence="1">
    <location>
        <begin position="283"/>
        <end position="296"/>
    </location>
</feature>
<keyword evidence="4" id="KW-1185">Reference proteome</keyword>
<evidence type="ECO:0000259" key="2">
    <source>
        <dbReference type="PROSITE" id="PS50097"/>
    </source>
</evidence>
<feature type="domain" description="BTB" evidence="2">
    <location>
        <begin position="46"/>
        <end position="107"/>
    </location>
</feature>
<feature type="compositionally biased region" description="Low complexity" evidence="1">
    <location>
        <begin position="547"/>
        <end position="562"/>
    </location>
</feature>
<dbReference type="InterPro" id="IPR011333">
    <property type="entry name" value="SKP1/BTB/POZ_sf"/>
</dbReference>
<feature type="compositionally biased region" description="Polar residues" evidence="1">
    <location>
        <begin position="1"/>
        <end position="15"/>
    </location>
</feature>
<evidence type="ECO:0000256" key="1">
    <source>
        <dbReference type="SAM" id="MobiDB-lite"/>
    </source>
</evidence>
<dbReference type="AlphaFoldDB" id="A0A9P6U3J8"/>
<name>A0A9P6U3J8_9FUNG</name>
<evidence type="ECO:0000313" key="3">
    <source>
        <dbReference type="EMBL" id="KAG0257711.1"/>
    </source>
</evidence>
<dbReference type="InterPro" id="IPR000210">
    <property type="entry name" value="BTB/POZ_dom"/>
</dbReference>
<feature type="compositionally biased region" description="Basic and acidic residues" evidence="1">
    <location>
        <begin position="329"/>
        <end position="345"/>
    </location>
</feature>
<organism evidence="3 4">
    <name type="scientific">Actinomortierella ambigua</name>
    <dbReference type="NCBI Taxonomy" id="1343610"/>
    <lineage>
        <taxon>Eukaryota</taxon>
        <taxon>Fungi</taxon>
        <taxon>Fungi incertae sedis</taxon>
        <taxon>Mucoromycota</taxon>
        <taxon>Mortierellomycotina</taxon>
        <taxon>Mortierellomycetes</taxon>
        <taxon>Mortierellales</taxon>
        <taxon>Mortierellaceae</taxon>
        <taxon>Actinomortierella</taxon>
    </lineage>
</organism>
<dbReference type="PANTHER" id="PTHR47369:SF1">
    <property type="entry name" value="BTB_POZ DOMAIN-CONTAINING PROTEIN"/>
    <property type="match status" value="1"/>
</dbReference>
<sequence length="584" mass="64669">MDPTHASSTSKNPSTGVQGGGGKGGKQRERVLDHIATRGLREGLGFDVTVSAFGVNYQLHRLILMRSKFFESLFEGRWCERGSDRVALDFDADLFVSRQSFETVIAWSDSKQGKAPAVEVEVVRPDPGRITKSNVLNILACAAYFGVEELCQQCTTYVVREMVTMEHVTGIVWFCEAHTYFPWTNKIEDACKTFLRRNVWNHPMATCYAVLERLPARWLLEVLASDSLWIPNEWERYKLCRRVVFHRHVLAQCQRHQRRGQRACHVNCRSNVECDGGDGGSSGSSDSTPGPAAADSALDDSGETGSTSDAETLRDSTLPGDKPSAATIDIHDALPDATKKTRAPEDGDDSVDEGLSDEDDDEDDSGESSEDEDEDEDEAIYRVLFSSCIHYMHITFQHLQQIASDVNPATGKPFVESQVVQKAFWQQMELRFLVERSKSDTTDLGIHVTSQFGLPIYSGSSPSPKAQYPPFRFSVEFGGLHELTGAKSAHSESPVFYCGSFWDIEIQKSRPPDANGDTDKLGVYLRRSLTRPDPQTQVPSPASHFPSVNRDSSSIQSSSVIHSCKDGHPCKQGAQCTVRPGSQK</sequence>
<feature type="region of interest" description="Disordered" evidence="1">
    <location>
        <begin position="1"/>
        <end position="27"/>
    </location>
</feature>
<comment type="caution">
    <text evidence="3">The sequence shown here is derived from an EMBL/GenBank/DDBJ whole genome shotgun (WGS) entry which is preliminary data.</text>
</comment>
<dbReference type="OrthoDB" id="6359943at2759"/>
<dbReference type="EMBL" id="JAAAJB010000350">
    <property type="protein sequence ID" value="KAG0257711.1"/>
    <property type="molecule type" value="Genomic_DNA"/>
</dbReference>
<evidence type="ECO:0000313" key="4">
    <source>
        <dbReference type="Proteomes" id="UP000807716"/>
    </source>
</evidence>
<feature type="region of interest" description="Disordered" evidence="1">
    <location>
        <begin position="275"/>
        <end position="377"/>
    </location>
</feature>
<feature type="region of interest" description="Disordered" evidence="1">
    <location>
        <begin position="530"/>
        <end position="584"/>
    </location>
</feature>